<comment type="caution">
    <text evidence="2">The sequence shown here is derived from an EMBL/GenBank/DDBJ whole genome shotgun (WGS) entry which is preliminary data.</text>
</comment>
<organism evidence="2 3">
    <name type="scientific">Acanthopleuribacter pedis</name>
    <dbReference type="NCBI Taxonomy" id="442870"/>
    <lineage>
        <taxon>Bacteria</taxon>
        <taxon>Pseudomonadati</taxon>
        <taxon>Acidobacteriota</taxon>
        <taxon>Holophagae</taxon>
        <taxon>Acanthopleuribacterales</taxon>
        <taxon>Acanthopleuribacteraceae</taxon>
        <taxon>Acanthopleuribacter</taxon>
    </lineage>
</organism>
<keyword evidence="3" id="KW-1185">Reference proteome</keyword>
<evidence type="ECO:0008006" key="4">
    <source>
        <dbReference type="Google" id="ProtNLM"/>
    </source>
</evidence>
<feature type="transmembrane region" description="Helical" evidence="1">
    <location>
        <begin position="237"/>
        <end position="256"/>
    </location>
</feature>
<sequence>MNQLPTMLYLLNPGLDRHQGVVSLKPLLAGLLVFALLVISGWGTAVNQKLRQYAALFTPAPTQASAQVMLLGDRQTTDTPDWSLLMNRILEAEPRGVVFLFRPDAEPAFFQQAAQSGKVAFTEPLSPLDAGRDREQAAQVYRDLTGVTLPPWFSLAPATAPAAVPAATYRHLLAGRVPRETLRSSWVVVSPPDARYRPAARRLLPDGTAHDADVLFAAGLGALLNGNWITLPSPLQRLALVLAGMILIAAAGQFLYIRAFLKVTLLFANSALFLSWACLTAFDLWLPLGDMLLCLAVLLAVCLLQRYFLMIERVRLFQLDFAAMVQRCLPREALHHRDPWQWAAGWLGLALPRARGLLLELRNGRLVQRALLGDGAVPVTTQNQNPELPPYSHALRNLAPQRVDHFMADGEGEAQWLIPLTTGRRRLGFLLIGLPAAREADAEQSDAARLAAVADTLAGWLDQQIDENGAWSRLKRLLGFHVDAACMIPMRAHTALLELFLVHGREGAASTPAKLPAPRRVQAGM</sequence>
<evidence type="ECO:0000256" key="1">
    <source>
        <dbReference type="SAM" id="Phobius"/>
    </source>
</evidence>
<dbReference type="Proteomes" id="UP000664417">
    <property type="component" value="Unassembled WGS sequence"/>
</dbReference>
<dbReference type="RefSeq" id="WP_207856761.1">
    <property type="nucleotide sequence ID" value="NZ_JAFREP010000002.1"/>
</dbReference>
<evidence type="ECO:0000313" key="3">
    <source>
        <dbReference type="Proteomes" id="UP000664417"/>
    </source>
</evidence>
<proteinExistence type="predicted"/>
<reference evidence="2" key="1">
    <citation type="submission" date="2021-03" db="EMBL/GenBank/DDBJ databases">
        <authorList>
            <person name="Wang G."/>
        </authorList>
    </citation>
    <scope>NUCLEOTIDE SEQUENCE</scope>
    <source>
        <strain evidence="2">KCTC 12899</strain>
    </source>
</reference>
<keyword evidence="1" id="KW-0812">Transmembrane</keyword>
<gene>
    <name evidence="2" type="ORF">J3U88_03505</name>
</gene>
<feature type="transmembrane region" description="Helical" evidence="1">
    <location>
        <begin position="20"/>
        <end position="42"/>
    </location>
</feature>
<dbReference type="EMBL" id="JAFREP010000002">
    <property type="protein sequence ID" value="MBO1317513.1"/>
    <property type="molecule type" value="Genomic_DNA"/>
</dbReference>
<accession>A0A8J7QEH7</accession>
<evidence type="ECO:0000313" key="2">
    <source>
        <dbReference type="EMBL" id="MBO1317513.1"/>
    </source>
</evidence>
<keyword evidence="1" id="KW-1133">Transmembrane helix</keyword>
<keyword evidence="1" id="KW-0472">Membrane</keyword>
<protein>
    <recommendedName>
        <fullName evidence="4">CHASE2 domain-containing protein</fullName>
    </recommendedName>
</protein>
<dbReference type="AlphaFoldDB" id="A0A8J7QEH7"/>
<name>A0A8J7QEH7_9BACT</name>
<feature type="transmembrane region" description="Helical" evidence="1">
    <location>
        <begin position="288"/>
        <end position="309"/>
    </location>
</feature>